<accession>A0A1R4I5M3</accession>
<evidence type="ECO:0000313" key="2">
    <source>
        <dbReference type="EMBL" id="SJN15078.1"/>
    </source>
</evidence>
<keyword evidence="1" id="KW-1133">Transmembrane helix</keyword>
<organism evidence="2 3">
    <name type="scientific">Halomonas citrativorans</name>
    <dbReference type="NCBI Taxonomy" id="2742612"/>
    <lineage>
        <taxon>Bacteria</taxon>
        <taxon>Pseudomonadati</taxon>
        <taxon>Pseudomonadota</taxon>
        <taxon>Gammaproteobacteria</taxon>
        <taxon>Oceanospirillales</taxon>
        <taxon>Halomonadaceae</taxon>
        <taxon>Halomonas</taxon>
    </lineage>
</organism>
<dbReference type="EMBL" id="FUKM01000061">
    <property type="protein sequence ID" value="SJN15078.1"/>
    <property type="molecule type" value="Genomic_DNA"/>
</dbReference>
<name>A0A1R4I5M3_9GAMM</name>
<dbReference type="Proteomes" id="UP000196331">
    <property type="component" value="Unassembled WGS sequence"/>
</dbReference>
<protein>
    <submittedName>
        <fullName evidence="2">Uncharacterized protein</fullName>
    </submittedName>
</protein>
<sequence length="45" mass="4967">MNNELVKPHPVGLDQSMTSGFSGTASLLVFTLSPYPFVYTFLFVL</sequence>
<keyword evidence="1" id="KW-0812">Transmembrane</keyword>
<reference evidence="2 3" key="1">
    <citation type="submission" date="2017-02" db="EMBL/GenBank/DDBJ databases">
        <authorList>
            <person name="Dridi B."/>
        </authorList>
    </citation>
    <scope>NUCLEOTIDE SEQUENCE [LARGE SCALE GENOMIC DNA]</scope>
    <source>
        <strain evidence="2 3">JB380</strain>
    </source>
</reference>
<evidence type="ECO:0000256" key="1">
    <source>
        <dbReference type="SAM" id="Phobius"/>
    </source>
</evidence>
<gene>
    <name evidence="2" type="ORF">CZ787_18355</name>
</gene>
<proteinExistence type="predicted"/>
<evidence type="ECO:0000313" key="3">
    <source>
        <dbReference type="Proteomes" id="UP000196331"/>
    </source>
</evidence>
<comment type="caution">
    <text evidence="2">The sequence shown here is derived from an EMBL/GenBank/DDBJ whole genome shotgun (WGS) entry which is preliminary data.</text>
</comment>
<feature type="transmembrane region" description="Helical" evidence="1">
    <location>
        <begin position="20"/>
        <end position="44"/>
    </location>
</feature>
<keyword evidence="1" id="KW-0472">Membrane</keyword>
<dbReference type="AlphaFoldDB" id="A0A1R4I5M3"/>